<accession>A0A7T4EH82</accession>
<dbReference type="OrthoDB" id="9800940at2"/>
<dbReference type="CDD" id="cd07716">
    <property type="entry name" value="RNaseZ_short-form-like_MBL-fold"/>
    <property type="match status" value="1"/>
</dbReference>
<dbReference type="Proteomes" id="UP000596145">
    <property type="component" value="Chromosome"/>
</dbReference>
<dbReference type="GO" id="GO:0042781">
    <property type="term" value="F:3'-tRNA processing endoribonuclease activity"/>
    <property type="evidence" value="ECO:0007669"/>
    <property type="project" value="TreeGrafter"/>
</dbReference>
<evidence type="ECO:0000259" key="1">
    <source>
        <dbReference type="Pfam" id="PF12706"/>
    </source>
</evidence>
<gene>
    <name evidence="2" type="ORF">I6I10_05495</name>
</gene>
<feature type="domain" description="Metallo-beta-lactamase" evidence="1">
    <location>
        <begin position="52"/>
        <end position="223"/>
    </location>
</feature>
<evidence type="ECO:0000313" key="2">
    <source>
        <dbReference type="EMBL" id="QQB47347.1"/>
    </source>
</evidence>
<organism evidence="2 3">
    <name type="scientific">Corynebacterium glucuronolyticum</name>
    <dbReference type="NCBI Taxonomy" id="39791"/>
    <lineage>
        <taxon>Bacteria</taxon>
        <taxon>Bacillati</taxon>
        <taxon>Actinomycetota</taxon>
        <taxon>Actinomycetes</taxon>
        <taxon>Mycobacteriales</taxon>
        <taxon>Corynebacteriaceae</taxon>
        <taxon>Corynebacterium</taxon>
    </lineage>
</organism>
<dbReference type="EMBL" id="CP066007">
    <property type="protein sequence ID" value="QQB47347.1"/>
    <property type="molecule type" value="Genomic_DNA"/>
</dbReference>
<reference evidence="2 3" key="1">
    <citation type="submission" date="2020-12" db="EMBL/GenBank/DDBJ databases">
        <title>FDA dAtabase for Regulatory Grade micrObial Sequences (FDA-ARGOS): Supporting development and validation of Infectious Disease Dx tests.</title>
        <authorList>
            <person name="Sproer C."/>
            <person name="Gronow S."/>
            <person name="Severitt S."/>
            <person name="Schroder I."/>
            <person name="Tallon L."/>
            <person name="Sadzewicz L."/>
            <person name="Zhao X."/>
            <person name="Boylan J."/>
            <person name="Ott S."/>
            <person name="Bowen H."/>
            <person name="Vavikolanu K."/>
            <person name="Mehta A."/>
            <person name="Aluvathingal J."/>
            <person name="Nadendla S."/>
            <person name="Lowell S."/>
            <person name="Myers T."/>
            <person name="Yan Y."/>
            <person name="Sichtig H."/>
        </authorList>
    </citation>
    <scope>NUCLEOTIDE SEQUENCE [LARGE SCALE GENOMIC DNA]</scope>
    <source>
        <strain evidence="2 3">FDAARGOS_1053</strain>
    </source>
</reference>
<name>A0A7T4EH82_9CORY</name>
<proteinExistence type="predicted"/>
<dbReference type="SUPFAM" id="SSF56281">
    <property type="entry name" value="Metallo-hydrolase/oxidoreductase"/>
    <property type="match status" value="1"/>
</dbReference>
<dbReference type="Gene3D" id="3.60.15.10">
    <property type="entry name" value="Ribonuclease Z/Hydroxyacylglutathione hydrolase-like"/>
    <property type="match status" value="1"/>
</dbReference>
<dbReference type="RefSeq" id="WP_084036107.1">
    <property type="nucleotide sequence ID" value="NZ_CP066007.1"/>
</dbReference>
<dbReference type="PANTHER" id="PTHR46018:SF4">
    <property type="entry name" value="METALLO-HYDROLASE YHFI-RELATED"/>
    <property type="match status" value="1"/>
</dbReference>
<dbReference type="PANTHER" id="PTHR46018">
    <property type="entry name" value="ZINC PHOSPHODIESTERASE ELAC PROTEIN 1"/>
    <property type="match status" value="1"/>
</dbReference>
<protein>
    <submittedName>
        <fullName evidence="2">MBL fold metallo-hydrolase</fullName>
    </submittedName>
</protein>
<dbReference type="Pfam" id="PF12706">
    <property type="entry name" value="Lactamase_B_2"/>
    <property type="match status" value="1"/>
</dbReference>
<dbReference type="AlphaFoldDB" id="A0A7T4EH82"/>
<dbReference type="InterPro" id="IPR036866">
    <property type="entry name" value="RibonucZ/Hydroxyglut_hydro"/>
</dbReference>
<dbReference type="InterPro" id="IPR001279">
    <property type="entry name" value="Metallo-B-lactamas"/>
</dbReference>
<sequence>MKLTILGCTGSVGSAVGPSSGYLLQDGERPAIVMDIGSGVMAELERRINPAEAHVLFSHLHSDHCADFPSLLVWRRFHPTHKAEGRHLLFGPPETPGRMGRLISDDPEGIDDITDTFAFGPWHVGTKEIVEGFTVEPFHAIHPIDAYALRLTHRHSGTVLAYSGDSSATDDLVECARDADLFICEATWGASSAGQPADMHMSGGEAGDIARRASAKRLLITHIPPWGDREGAVSAAKAEFPGEVLVARPGLSLEL</sequence>
<evidence type="ECO:0000313" key="3">
    <source>
        <dbReference type="Proteomes" id="UP000596145"/>
    </source>
</evidence>
<keyword evidence="2" id="KW-0378">Hydrolase</keyword>
<dbReference type="GeneID" id="92760812"/>